<accession>A0A1F6A187</accession>
<evidence type="ECO:0000313" key="5">
    <source>
        <dbReference type="Proteomes" id="UP000177871"/>
    </source>
</evidence>
<dbReference type="Gene3D" id="6.10.250.3150">
    <property type="match status" value="1"/>
</dbReference>
<dbReference type="InterPro" id="IPR013693">
    <property type="entry name" value="SpoIID/LytB_N"/>
</dbReference>
<evidence type="ECO:0000256" key="1">
    <source>
        <dbReference type="SAM" id="Coils"/>
    </source>
</evidence>
<reference evidence="4 5" key="1">
    <citation type="journal article" date="2016" name="Nat. Commun.">
        <title>Thousands of microbial genomes shed light on interconnected biogeochemical processes in an aquifer system.</title>
        <authorList>
            <person name="Anantharaman K."/>
            <person name="Brown C.T."/>
            <person name="Hug L.A."/>
            <person name="Sharon I."/>
            <person name="Castelle C.J."/>
            <person name="Probst A.J."/>
            <person name="Thomas B.C."/>
            <person name="Singh A."/>
            <person name="Wilkins M.J."/>
            <person name="Karaoz U."/>
            <person name="Brodie E.L."/>
            <person name="Williams K.H."/>
            <person name="Hubbard S.S."/>
            <person name="Banfield J.F."/>
        </authorList>
    </citation>
    <scope>NUCLEOTIDE SEQUENCE [LARGE SCALE GENOMIC DNA]</scope>
</reference>
<protein>
    <recommendedName>
        <fullName evidence="3">Sporulation stage II protein D amidase enhancer LytB N-terminal domain-containing protein</fullName>
    </recommendedName>
</protein>
<feature type="chain" id="PRO_5009522945" description="Sporulation stage II protein D amidase enhancer LytB N-terminal domain-containing protein" evidence="2">
    <location>
        <begin position="25"/>
        <end position="576"/>
    </location>
</feature>
<dbReference type="Proteomes" id="UP000177871">
    <property type="component" value="Unassembled WGS sequence"/>
</dbReference>
<evidence type="ECO:0000313" key="4">
    <source>
        <dbReference type="EMBL" id="OGG18436.1"/>
    </source>
</evidence>
<keyword evidence="1" id="KW-0175">Coiled coil</keyword>
<keyword evidence="2" id="KW-0732">Signal</keyword>
<organism evidence="4 5">
    <name type="scientific">Candidatus Gottesmanbacteria bacterium RIFCSPHIGHO2_01_FULL_47_48</name>
    <dbReference type="NCBI Taxonomy" id="1798381"/>
    <lineage>
        <taxon>Bacteria</taxon>
        <taxon>Candidatus Gottesmaniibacteriota</taxon>
    </lineage>
</organism>
<dbReference type="AlphaFoldDB" id="A0A1F6A187"/>
<feature type="coiled-coil region" evidence="1">
    <location>
        <begin position="62"/>
        <end position="89"/>
    </location>
</feature>
<name>A0A1F6A187_9BACT</name>
<dbReference type="STRING" id="1798381.A2721_01460"/>
<evidence type="ECO:0000256" key="2">
    <source>
        <dbReference type="SAM" id="SignalP"/>
    </source>
</evidence>
<comment type="caution">
    <text evidence="4">The sequence shown here is derived from an EMBL/GenBank/DDBJ whole genome shotgun (WGS) entry which is preliminary data.</text>
</comment>
<sequence length="576" mass="62752">MKRLLITGLLVASCLLLVGNQVFAEECSSSCNGIEECQSKIDECQKLLQMSVSATKPHEEKIAEMEANIAAIEANVKSLSAQIDKKKTEIMKNEGKLVERQTLLESAVREFYKKDYQSGVEYVLSTFFSGKNVGETMQLLGYRQSLINQQKTLIAGLVLEITDLSEAKKKLEETQGWLAAKKQNLEATLAPIRQLVLGAKAYQSQLTQTVGTLSARQQQLLAEKTGNFVTSVGEVPPADDPASRPDYNPGFSPAYAGFSFGAPHRKGMSQYGALGRAKSGQSAEDILHAYYGGVEIKKDYNTGININVQGYGSFNLEDYAKRIYEMPGSWGDEGGMEALKAQAVAARSYALAYTNNGSGSICATESCQVFKPAEKGGKWNEAVEATRGWVMVASGQPFSAWYAASSGGYNYAYSAQGHSTSGGWDTKCGNQSCWTGDAYEKIAGSPWFYKAWYRPRNGSASRSHPWLNKEEFVDIVNAVLLYKKDGGALSHLGQTDKSNPDTWSRDEVVRQLGGEAVGNVTGVSVSYSTGGYTSSVRLETDRGGKDFSGGDFRQIFNLRAPGEIYIPSALFNLEKK</sequence>
<dbReference type="Pfam" id="PF08486">
    <property type="entry name" value="SpoIID"/>
    <property type="match status" value="1"/>
</dbReference>
<gene>
    <name evidence="4" type="ORF">A2721_01460</name>
</gene>
<feature type="domain" description="Sporulation stage II protein D amidase enhancer LytB N-terminal" evidence="3">
    <location>
        <begin position="314"/>
        <end position="392"/>
    </location>
</feature>
<evidence type="ECO:0000259" key="3">
    <source>
        <dbReference type="Pfam" id="PF08486"/>
    </source>
</evidence>
<dbReference type="EMBL" id="MFJK01000014">
    <property type="protein sequence ID" value="OGG18436.1"/>
    <property type="molecule type" value="Genomic_DNA"/>
</dbReference>
<feature type="signal peptide" evidence="2">
    <location>
        <begin position="1"/>
        <end position="24"/>
    </location>
</feature>
<proteinExistence type="predicted"/>